<evidence type="ECO:0000313" key="1">
    <source>
        <dbReference type="EMBL" id="AMY07210.1"/>
    </source>
</evidence>
<dbReference type="Proteomes" id="UP000076079">
    <property type="component" value="Chromosome"/>
</dbReference>
<dbReference type="Pfam" id="PF09365">
    <property type="entry name" value="DUF2461"/>
    <property type="match status" value="1"/>
</dbReference>
<evidence type="ECO:0008006" key="3">
    <source>
        <dbReference type="Google" id="ProtNLM"/>
    </source>
</evidence>
<gene>
    <name evidence="1" type="ORF">LuPra_00377</name>
</gene>
<name>A0A143PG14_LUTPR</name>
<sequence>MPNSGPSTFRPSGIAAFSGFPKDTVTFLRALARHNDEAWMEANRARYQAAILTPARQCVVDVGEALHAAGCRVMADPRVNGSIFRIARDRRFRPDAPPYKTHLALVWWATEGERLAQPSFYLQITGKSFELGVGLPEVPRDRLPAFRRWLTQGDHAERMMAAMQQGTAAGVEWTIRQLARPPLEFRGLEGARAQAVRYTGGWGGWTRTPHPPELFTPAFTGWLVETYRPLMPYWRVLAEGLSLTPNA</sequence>
<evidence type="ECO:0000313" key="2">
    <source>
        <dbReference type="Proteomes" id="UP000076079"/>
    </source>
</evidence>
<dbReference type="OrthoDB" id="9794241at2"/>
<dbReference type="AlphaFoldDB" id="A0A143PG14"/>
<organism evidence="1 2">
    <name type="scientific">Luteitalea pratensis</name>
    <dbReference type="NCBI Taxonomy" id="1855912"/>
    <lineage>
        <taxon>Bacteria</taxon>
        <taxon>Pseudomonadati</taxon>
        <taxon>Acidobacteriota</taxon>
        <taxon>Vicinamibacteria</taxon>
        <taxon>Vicinamibacterales</taxon>
        <taxon>Vicinamibacteraceae</taxon>
        <taxon>Luteitalea</taxon>
    </lineage>
</organism>
<accession>A0A143PG14</accession>
<proteinExistence type="predicted"/>
<keyword evidence="2" id="KW-1185">Reference proteome</keyword>
<reference evidence="2" key="2">
    <citation type="submission" date="2016-04" db="EMBL/GenBank/DDBJ databases">
        <title>First Complete Genome Sequence of a Subdivision 6 Acidobacterium.</title>
        <authorList>
            <person name="Huang S."/>
            <person name="Vieira S."/>
            <person name="Bunk B."/>
            <person name="Riedel T."/>
            <person name="Sproeer C."/>
            <person name="Overmann J."/>
        </authorList>
    </citation>
    <scope>NUCLEOTIDE SEQUENCE [LARGE SCALE GENOMIC DNA]</scope>
    <source>
        <strain evidence="2">DSM 100886 HEG_-6_39</strain>
    </source>
</reference>
<dbReference type="PANTHER" id="PTHR36452:SF1">
    <property type="entry name" value="DUF2461 DOMAIN-CONTAINING PROTEIN"/>
    <property type="match status" value="1"/>
</dbReference>
<dbReference type="RefSeq" id="WP_157898633.1">
    <property type="nucleotide sequence ID" value="NZ_CP015136.1"/>
</dbReference>
<reference evidence="1 2" key="1">
    <citation type="journal article" date="2016" name="Genome Announc.">
        <title>First Complete Genome Sequence of a Subdivision 6 Acidobacterium Strain.</title>
        <authorList>
            <person name="Huang S."/>
            <person name="Vieira S."/>
            <person name="Bunk B."/>
            <person name="Riedel T."/>
            <person name="Sproer C."/>
            <person name="Overmann J."/>
        </authorList>
    </citation>
    <scope>NUCLEOTIDE SEQUENCE [LARGE SCALE GENOMIC DNA]</scope>
    <source>
        <strain evidence="2">DSM 100886 HEG_-6_39</strain>
    </source>
</reference>
<dbReference type="KEGG" id="abac:LuPra_00377"/>
<dbReference type="EMBL" id="CP015136">
    <property type="protein sequence ID" value="AMY07210.1"/>
    <property type="molecule type" value="Genomic_DNA"/>
</dbReference>
<protein>
    <recommendedName>
        <fullName evidence="3">TIGR02453 family protein</fullName>
    </recommendedName>
</protein>
<dbReference type="PANTHER" id="PTHR36452">
    <property type="entry name" value="CHROMOSOME 12, WHOLE GENOME SHOTGUN SEQUENCE"/>
    <property type="match status" value="1"/>
</dbReference>
<dbReference type="InterPro" id="IPR012808">
    <property type="entry name" value="CHP02453"/>
</dbReference>